<dbReference type="GO" id="GO:0003755">
    <property type="term" value="F:peptidyl-prolyl cis-trans isomerase activity"/>
    <property type="evidence" value="ECO:0007669"/>
    <property type="project" value="UniProtKB-UniRule"/>
</dbReference>
<dbReference type="EMBL" id="BDFE01000017">
    <property type="protein sequence ID" value="GAU09153.1"/>
    <property type="molecule type" value="Genomic_DNA"/>
</dbReference>
<evidence type="ECO:0000256" key="7">
    <source>
        <dbReference type="ARBA" id="ARBA00023235"/>
    </source>
</evidence>
<comment type="function">
    <text evidence="8">Also involved in hydrogenase metallocenter assembly, probably by participating in the nickel insertion step. This function in hydrogenase biosynthesis requires chaperone activity and the presence of the metal-binding domain, but not PPIase activity.</text>
</comment>
<dbReference type="InterPro" id="IPR046357">
    <property type="entry name" value="PPIase_dom_sf"/>
</dbReference>
<evidence type="ECO:0000256" key="4">
    <source>
        <dbReference type="ARBA" id="ARBA00022490"/>
    </source>
</evidence>
<dbReference type="PANTHER" id="PTHR47861:SF3">
    <property type="entry name" value="FKBP-TYPE PEPTIDYL-PROLYL CIS-TRANS ISOMERASE SLYD"/>
    <property type="match status" value="1"/>
</dbReference>
<comment type="similarity">
    <text evidence="3 10">Belongs to the FKBP-type PPIase family.</text>
</comment>
<evidence type="ECO:0000256" key="3">
    <source>
        <dbReference type="ARBA" id="ARBA00006577"/>
    </source>
</evidence>
<evidence type="ECO:0000313" key="12">
    <source>
        <dbReference type="EMBL" id="GAU09153.1"/>
    </source>
</evidence>
<keyword evidence="13" id="KW-1185">Reference proteome</keyword>
<comment type="catalytic activity">
    <reaction evidence="1 9 10">
        <text>[protein]-peptidylproline (omega=180) = [protein]-peptidylproline (omega=0)</text>
        <dbReference type="Rhea" id="RHEA:16237"/>
        <dbReference type="Rhea" id="RHEA-COMP:10747"/>
        <dbReference type="Rhea" id="RHEA-COMP:10748"/>
        <dbReference type="ChEBI" id="CHEBI:83833"/>
        <dbReference type="ChEBI" id="CHEBI:83834"/>
        <dbReference type="EC" id="5.2.1.8"/>
    </reaction>
</comment>
<feature type="domain" description="PPIase FKBP-type" evidence="11">
    <location>
        <begin position="7"/>
        <end position="87"/>
    </location>
</feature>
<comment type="caution">
    <text evidence="12">The sequence shown here is derived from an EMBL/GenBank/DDBJ whole genome shotgun (WGS) entry which is preliminary data.</text>
</comment>
<evidence type="ECO:0000256" key="2">
    <source>
        <dbReference type="ARBA" id="ARBA00004496"/>
    </source>
</evidence>
<evidence type="ECO:0000259" key="11">
    <source>
        <dbReference type="PROSITE" id="PS50059"/>
    </source>
</evidence>
<dbReference type="Pfam" id="PF00254">
    <property type="entry name" value="FKBP_C"/>
    <property type="match status" value="1"/>
</dbReference>
<dbReference type="RefSeq" id="WP_069859408.1">
    <property type="nucleotide sequence ID" value="NZ_BDFE01000017.1"/>
</dbReference>
<dbReference type="SUPFAM" id="SSF54534">
    <property type="entry name" value="FKBP-like"/>
    <property type="match status" value="1"/>
</dbReference>
<dbReference type="AlphaFoldDB" id="A0A194AIK3"/>
<sequence length="153" mass="16728">MTAHPDGSRITIHFEGKLSDGEIFESTFASDPMSVCLGNHEILEKLESTIRTMDKDETRTIEVSPEEGFGEYRDDRLLTIAKEAMPPLGPITPGQEIILRTPEGEELPGIILDMDNDIITIDANHPLAGETLQYTITVVDVTPPESGPAPDKA</sequence>
<evidence type="ECO:0000256" key="8">
    <source>
        <dbReference type="ARBA" id="ARBA00037071"/>
    </source>
</evidence>
<evidence type="ECO:0000313" key="13">
    <source>
        <dbReference type="Proteomes" id="UP000095200"/>
    </source>
</evidence>
<proteinExistence type="inferred from homology"/>
<gene>
    <name evidence="12" type="ORF">DPF_1873</name>
</gene>
<dbReference type="Gene3D" id="3.10.50.40">
    <property type="match status" value="1"/>
</dbReference>
<dbReference type="GO" id="GO:0042026">
    <property type="term" value="P:protein refolding"/>
    <property type="evidence" value="ECO:0007669"/>
    <property type="project" value="UniProtKB-ARBA"/>
</dbReference>
<evidence type="ECO:0000256" key="10">
    <source>
        <dbReference type="RuleBase" id="RU003915"/>
    </source>
</evidence>
<name>A0A194AIK3_9BACT</name>
<dbReference type="STRING" id="1592317.DPF_1873"/>
<comment type="subcellular location">
    <subcellularLocation>
        <location evidence="2">Cytoplasm</location>
    </subcellularLocation>
</comment>
<keyword evidence="6" id="KW-0143">Chaperone</keyword>
<evidence type="ECO:0000256" key="5">
    <source>
        <dbReference type="ARBA" id="ARBA00023110"/>
    </source>
</evidence>
<keyword evidence="4" id="KW-0963">Cytoplasm</keyword>
<evidence type="ECO:0000256" key="6">
    <source>
        <dbReference type="ARBA" id="ARBA00023186"/>
    </source>
</evidence>
<accession>A0A194AIK3</accession>
<dbReference type="PROSITE" id="PS50059">
    <property type="entry name" value="FKBP_PPIASE"/>
    <property type="match status" value="1"/>
</dbReference>
<evidence type="ECO:0000256" key="9">
    <source>
        <dbReference type="PROSITE-ProRule" id="PRU00277"/>
    </source>
</evidence>
<dbReference type="Proteomes" id="UP000095200">
    <property type="component" value="Unassembled WGS sequence"/>
</dbReference>
<keyword evidence="5 9" id="KW-0697">Rotamase</keyword>
<keyword evidence="7 9" id="KW-0413">Isomerase</keyword>
<dbReference type="PANTHER" id="PTHR47861">
    <property type="entry name" value="FKBP-TYPE PEPTIDYL-PROLYL CIS-TRANS ISOMERASE SLYD"/>
    <property type="match status" value="1"/>
</dbReference>
<dbReference type="InterPro" id="IPR001179">
    <property type="entry name" value="PPIase_FKBP_dom"/>
</dbReference>
<dbReference type="GO" id="GO:0005737">
    <property type="term" value="C:cytoplasm"/>
    <property type="evidence" value="ECO:0007669"/>
    <property type="project" value="UniProtKB-SubCell"/>
</dbReference>
<evidence type="ECO:0000256" key="1">
    <source>
        <dbReference type="ARBA" id="ARBA00000971"/>
    </source>
</evidence>
<dbReference type="EC" id="5.2.1.8" evidence="10"/>
<protein>
    <recommendedName>
        <fullName evidence="10">Peptidyl-prolyl cis-trans isomerase</fullName>
        <ecNumber evidence="10">5.2.1.8</ecNumber>
    </recommendedName>
</protein>
<reference evidence="13" key="1">
    <citation type="submission" date="2016-06" db="EMBL/GenBank/DDBJ databases">
        <title>Draft genome sequence of Desulfoplanes formicivorans strain Pf12B.</title>
        <authorList>
            <person name="Watanabe M."/>
            <person name="Kojima H."/>
            <person name="Fukui M."/>
        </authorList>
    </citation>
    <scope>NUCLEOTIDE SEQUENCE [LARGE SCALE GENOMIC DNA]</scope>
    <source>
        <strain evidence="13">Pf12B</strain>
    </source>
</reference>
<organism evidence="12 13">
    <name type="scientific">Desulfoplanes formicivorans</name>
    <dbReference type="NCBI Taxonomy" id="1592317"/>
    <lineage>
        <taxon>Bacteria</taxon>
        <taxon>Pseudomonadati</taxon>
        <taxon>Thermodesulfobacteriota</taxon>
        <taxon>Desulfovibrionia</taxon>
        <taxon>Desulfovibrionales</taxon>
        <taxon>Desulfoplanaceae</taxon>
        <taxon>Desulfoplanes</taxon>
    </lineage>
</organism>